<keyword evidence="3" id="KW-1185">Reference proteome</keyword>
<evidence type="ECO:0000313" key="3">
    <source>
        <dbReference type="Proteomes" id="UP000253303"/>
    </source>
</evidence>
<dbReference type="EMBL" id="QMEY01000001">
    <property type="protein sequence ID" value="RBQ21369.1"/>
    <property type="molecule type" value="Genomic_DNA"/>
</dbReference>
<keyword evidence="1" id="KW-0472">Membrane</keyword>
<dbReference type="AlphaFoldDB" id="A0A366M747"/>
<comment type="caution">
    <text evidence="2">The sequence shown here is derived from an EMBL/GenBank/DDBJ whole genome shotgun (WGS) entry which is preliminary data.</text>
</comment>
<dbReference type="RefSeq" id="WP_113977818.1">
    <property type="nucleotide sequence ID" value="NZ_QMEY01000001.1"/>
</dbReference>
<feature type="transmembrane region" description="Helical" evidence="1">
    <location>
        <begin position="50"/>
        <end position="70"/>
    </location>
</feature>
<evidence type="ECO:0000313" key="2">
    <source>
        <dbReference type="EMBL" id="RBQ21369.1"/>
    </source>
</evidence>
<protein>
    <submittedName>
        <fullName evidence="2">Uncharacterized protein</fullName>
    </submittedName>
</protein>
<keyword evidence="1" id="KW-0812">Transmembrane</keyword>
<accession>A0A366M747</accession>
<dbReference type="Proteomes" id="UP000253303">
    <property type="component" value="Unassembled WGS sequence"/>
</dbReference>
<gene>
    <name evidence="2" type="ORF">DP939_01225</name>
</gene>
<proteinExistence type="predicted"/>
<reference evidence="2 3" key="1">
    <citation type="submission" date="2018-06" db="EMBL/GenBank/DDBJ databases">
        <title>Sphaerisporangium craniellae sp. nov., isolated from a marine sponge in the South China Sea.</title>
        <authorList>
            <person name="Li L."/>
        </authorList>
    </citation>
    <scope>NUCLEOTIDE SEQUENCE [LARGE SCALE GENOMIC DNA]</scope>
    <source>
        <strain evidence="2 3">LHW63015</strain>
    </source>
</reference>
<dbReference type="OrthoDB" id="3826074at2"/>
<keyword evidence="1" id="KW-1133">Transmembrane helix</keyword>
<sequence length="280" mass="30292">MNTDVDHLIAALARDPGPGLTPGARDLLGEITDEPSFVAAREPRRRWWRVALPVVTALVTAVVGVLAYSAPASAALDIRREGPNYVIMVVDIYADPDKYQNQLRAIGLDIRLRVKAAPASLVGQVIMMPMAGGRIPIAKAEIDDRIKAIGQKGTCRKWGDVCPIGLKIPVDYRGRTEVTLGRAAKPGERYDVMAPIDGPGEPLHCVPYVGRPVRSVRDLLRERGVTSLTYATAKSRESRVPGDWYVHDGTLTASDAALLLVGPDRTPPRDAGPKMTGDFC</sequence>
<organism evidence="2 3">
    <name type="scientific">Spongiactinospora rosea</name>
    <dbReference type="NCBI Taxonomy" id="2248750"/>
    <lineage>
        <taxon>Bacteria</taxon>
        <taxon>Bacillati</taxon>
        <taxon>Actinomycetota</taxon>
        <taxon>Actinomycetes</taxon>
        <taxon>Streptosporangiales</taxon>
        <taxon>Streptosporangiaceae</taxon>
        <taxon>Spongiactinospora</taxon>
    </lineage>
</organism>
<evidence type="ECO:0000256" key="1">
    <source>
        <dbReference type="SAM" id="Phobius"/>
    </source>
</evidence>
<name>A0A366M747_9ACTN</name>